<evidence type="ECO:0000313" key="4">
    <source>
        <dbReference type="EMBL" id="MTG89566.1"/>
    </source>
</evidence>
<dbReference type="EMBL" id="WMKA01000025">
    <property type="protein sequence ID" value="MTG89566.1"/>
    <property type="molecule type" value="Genomic_DNA"/>
</dbReference>
<protein>
    <submittedName>
        <fullName evidence="4">Metallophosphoesterase</fullName>
    </submittedName>
</protein>
<dbReference type="CDD" id="cd00838">
    <property type="entry name" value="MPP_superfamily"/>
    <property type="match status" value="1"/>
</dbReference>
<dbReference type="Gene3D" id="3.60.21.10">
    <property type="match status" value="1"/>
</dbReference>
<feature type="compositionally biased region" description="Low complexity" evidence="1">
    <location>
        <begin position="633"/>
        <end position="648"/>
    </location>
</feature>
<dbReference type="AlphaFoldDB" id="A0A6N7ZJJ3"/>
<feature type="compositionally biased region" description="Acidic residues" evidence="1">
    <location>
        <begin position="347"/>
        <end position="358"/>
    </location>
</feature>
<organism evidence="4 5">
    <name type="scientific">Cellulosimicrobium composti</name>
    <dbReference type="NCBI Taxonomy" id="2672572"/>
    <lineage>
        <taxon>Bacteria</taxon>
        <taxon>Bacillati</taxon>
        <taxon>Actinomycetota</taxon>
        <taxon>Actinomycetes</taxon>
        <taxon>Micrococcales</taxon>
        <taxon>Promicromonosporaceae</taxon>
        <taxon>Cellulosimicrobium</taxon>
    </lineage>
</organism>
<name>A0A6N7ZJJ3_9MICO</name>
<gene>
    <name evidence="4" type="ORF">GJV82_11520</name>
</gene>
<evidence type="ECO:0000256" key="1">
    <source>
        <dbReference type="SAM" id="MobiDB-lite"/>
    </source>
</evidence>
<feature type="domain" description="Calcineurin-like phosphoesterase" evidence="3">
    <location>
        <begin position="365"/>
        <end position="534"/>
    </location>
</feature>
<keyword evidence="2" id="KW-0812">Transmembrane</keyword>
<sequence length="648" mass="67496">MSRPHRTPPRWVRWTLAVLLALVPCVVWGVTTATAERSLGPHEARYEVTTNDLVTVDLGPLGTIQIRSPLPLGLGVDVTVEEIPADLTAVGQADTLEGLTQDLEDYLRFFGGPQETISSVTRALVADALRRTGFAIVVVGLAGGGLYLLLGASRRRELSERVAPRTYEITASVVLVSLVAASLAASDPGTTRGPSQRASVVFDGTPLEGARITGRLAGVVDTYGAMLIDLYRENEDFYARANANLEAAWERREHIQRLTRPRLDAVPASDDDPTDAPTGDGTATGADEAPPAGADDTGTTGGEGATGDETTDEGAPGADATGDATDDAATGEEDAGDRDGGASGDTSGDDEEPTPEPAAEEDLVTLLVVSDLHCNTGMAPLIRTAVERSGATVVLNAGDTTMNGTAVESFCVDSFASAVPQGVTMVVADGNHDSVETSAQERANGQTVLDGKIVEVEGIRILGDRDPLETRLGLGSQPPREETPEEYAARLTEVACAAQEDGDGVDLLLIHTPRMGNEALDSACVPNQVSGHMHTRSGPVRFGGGVRYVSGSTAGAVKDQLRIGPLKGTAEMTVLRFDPQQRRIVDWQLVQVGTDESAKVWPRIAWPTPSGVPVPDAPLEGESGEVGTDDGDPAGTPGDAPSGGAPQG</sequence>
<reference evidence="4 5" key="1">
    <citation type="submission" date="2019-11" db="EMBL/GenBank/DDBJ databases">
        <title>Cellulosimicrobium composti sp. nov. isolated from a compost.</title>
        <authorList>
            <person name="Yang Y."/>
        </authorList>
    </citation>
    <scope>NUCLEOTIDE SEQUENCE [LARGE SCALE GENOMIC DNA]</scope>
    <source>
        <strain evidence="4 5">BIT-GX5</strain>
    </source>
</reference>
<feature type="transmembrane region" description="Helical" evidence="2">
    <location>
        <begin position="134"/>
        <end position="153"/>
    </location>
</feature>
<accession>A0A6N7ZJJ3</accession>
<dbReference type="RefSeq" id="WP_155099324.1">
    <property type="nucleotide sequence ID" value="NZ_WMKA01000025.1"/>
</dbReference>
<evidence type="ECO:0000256" key="2">
    <source>
        <dbReference type="SAM" id="Phobius"/>
    </source>
</evidence>
<feature type="region of interest" description="Disordered" evidence="1">
    <location>
        <begin position="605"/>
        <end position="648"/>
    </location>
</feature>
<dbReference type="Proteomes" id="UP000440668">
    <property type="component" value="Unassembled WGS sequence"/>
</dbReference>
<comment type="caution">
    <text evidence="4">The sequence shown here is derived from an EMBL/GenBank/DDBJ whole genome shotgun (WGS) entry which is preliminary data.</text>
</comment>
<feature type="compositionally biased region" description="Low complexity" evidence="1">
    <location>
        <begin position="275"/>
        <end position="298"/>
    </location>
</feature>
<evidence type="ECO:0000259" key="3">
    <source>
        <dbReference type="Pfam" id="PF00149"/>
    </source>
</evidence>
<dbReference type="Pfam" id="PF00149">
    <property type="entry name" value="Metallophos"/>
    <property type="match status" value="1"/>
</dbReference>
<dbReference type="InterPro" id="IPR004843">
    <property type="entry name" value="Calcineurin-like_PHP"/>
</dbReference>
<proteinExistence type="predicted"/>
<feature type="compositionally biased region" description="Acidic residues" evidence="1">
    <location>
        <begin position="324"/>
        <end position="336"/>
    </location>
</feature>
<keyword evidence="2" id="KW-1133">Transmembrane helix</keyword>
<feature type="region of interest" description="Disordered" evidence="1">
    <location>
        <begin position="260"/>
        <end position="358"/>
    </location>
</feature>
<dbReference type="GO" id="GO:0016787">
    <property type="term" value="F:hydrolase activity"/>
    <property type="evidence" value="ECO:0007669"/>
    <property type="project" value="InterPro"/>
</dbReference>
<dbReference type="InterPro" id="IPR029052">
    <property type="entry name" value="Metallo-depent_PP-like"/>
</dbReference>
<dbReference type="SUPFAM" id="SSF56300">
    <property type="entry name" value="Metallo-dependent phosphatases"/>
    <property type="match status" value="1"/>
</dbReference>
<keyword evidence="2" id="KW-0472">Membrane</keyword>
<feature type="compositionally biased region" description="Low complexity" evidence="1">
    <location>
        <begin position="313"/>
        <end position="323"/>
    </location>
</feature>
<evidence type="ECO:0000313" key="5">
    <source>
        <dbReference type="Proteomes" id="UP000440668"/>
    </source>
</evidence>